<dbReference type="InterPro" id="IPR056776">
    <property type="entry name" value="YABBY_N"/>
</dbReference>
<feature type="domain" description="YABBY N-terminal" evidence="1">
    <location>
        <begin position="45"/>
        <end position="91"/>
    </location>
</feature>
<dbReference type="STRING" id="4555.A0A368PPH8"/>
<dbReference type="PANTHER" id="PTHR31675:SF46">
    <property type="entry name" value="PROTEIN YABBY 4"/>
    <property type="match status" value="1"/>
</dbReference>
<gene>
    <name evidence="2" type="ORF">SETIT_1G251700v2</name>
</gene>
<reference evidence="2" key="1">
    <citation type="journal article" date="2012" name="Nat. Biotechnol.">
        <title>Reference genome sequence of the model plant Setaria.</title>
        <authorList>
            <person name="Bennetzen J.L."/>
            <person name="Schmutz J."/>
            <person name="Wang H."/>
            <person name="Percifield R."/>
            <person name="Hawkins J."/>
            <person name="Pontaroli A.C."/>
            <person name="Estep M."/>
            <person name="Feng L."/>
            <person name="Vaughn J.N."/>
            <person name="Grimwood J."/>
            <person name="Jenkins J."/>
            <person name="Barry K."/>
            <person name="Lindquist E."/>
            <person name="Hellsten U."/>
            <person name="Deshpande S."/>
            <person name="Wang X."/>
            <person name="Wu X."/>
            <person name="Mitros T."/>
            <person name="Triplett J."/>
            <person name="Yang X."/>
            <person name="Ye C.Y."/>
            <person name="Mauro-Herrera M."/>
            <person name="Wang L."/>
            <person name="Li P."/>
            <person name="Sharma M."/>
            <person name="Sharma R."/>
            <person name="Ronald P.C."/>
            <person name="Panaud O."/>
            <person name="Kellogg E.A."/>
            <person name="Brutnell T.P."/>
            <person name="Doust A.N."/>
            <person name="Tuskan G.A."/>
            <person name="Rokhsar D."/>
            <person name="Devos K.M."/>
        </authorList>
    </citation>
    <scope>NUCLEOTIDE SEQUENCE [LARGE SCALE GENOMIC DNA]</scope>
    <source>
        <strain evidence="2">Yugu1</strain>
    </source>
</reference>
<evidence type="ECO:0000313" key="2">
    <source>
        <dbReference type="EMBL" id="RCV07523.1"/>
    </source>
</evidence>
<dbReference type="OrthoDB" id="667577at2759"/>
<proteinExistence type="predicted"/>
<dbReference type="InterPro" id="IPR006780">
    <property type="entry name" value="YABBY"/>
</dbReference>
<organism evidence="2">
    <name type="scientific">Setaria italica</name>
    <name type="common">Foxtail millet</name>
    <name type="synonym">Panicum italicum</name>
    <dbReference type="NCBI Taxonomy" id="4555"/>
    <lineage>
        <taxon>Eukaryota</taxon>
        <taxon>Viridiplantae</taxon>
        <taxon>Streptophyta</taxon>
        <taxon>Embryophyta</taxon>
        <taxon>Tracheophyta</taxon>
        <taxon>Spermatophyta</taxon>
        <taxon>Magnoliopsida</taxon>
        <taxon>Liliopsida</taxon>
        <taxon>Poales</taxon>
        <taxon>Poaceae</taxon>
        <taxon>PACMAD clade</taxon>
        <taxon>Panicoideae</taxon>
        <taxon>Panicodae</taxon>
        <taxon>Paniceae</taxon>
        <taxon>Cenchrinae</taxon>
        <taxon>Setaria</taxon>
    </lineage>
</organism>
<dbReference type="AlphaFoldDB" id="A0A368PPH8"/>
<protein>
    <recommendedName>
        <fullName evidence="1">YABBY N-terminal domain-containing protein</fullName>
    </recommendedName>
</protein>
<dbReference type="EMBL" id="CM003528">
    <property type="protein sequence ID" value="RCV07523.1"/>
    <property type="molecule type" value="Genomic_DNA"/>
</dbReference>
<reference evidence="2" key="2">
    <citation type="submission" date="2015-07" db="EMBL/GenBank/DDBJ databases">
        <authorList>
            <person name="Noorani M."/>
        </authorList>
    </citation>
    <scope>NUCLEOTIDE SEQUENCE</scope>
    <source>
        <strain evidence="2">Yugu1</strain>
    </source>
</reference>
<accession>A0A368PPH8</accession>
<dbReference type="Pfam" id="PF24868">
    <property type="entry name" value="YABBY_N"/>
    <property type="match status" value="1"/>
</dbReference>
<dbReference type="PANTHER" id="PTHR31675">
    <property type="entry name" value="PROTEIN YABBY 6-RELATED"/>
    <property type="match status" value="1"/>
</dbReference>
<name>A0A368PPH8_SETIT</name>
<sequence>MSSKSIGLHSIVEIYRDVVLVLLVVGRHPAGPPRAVPHRAALLPCYVHCNCCETILAVGVPCSSLFKTVTVRCGHCASMLSVNLHGLLLPPAAQVPSFLMNQASANVSAAATAAAAATCRPRRCRKRSRLCSRSPS</sequence>
<evidence type="ECO:0000259" key="1">
    <source>
        <dbReference type="Pfam" id="PF24868"/>
    </source>
</evidence>